<dbReference type="InterPro" id="IPR000719">
    <property type="entry name" value="Prot_kinase_dom"/>
</dbReference>
<organism evidence="8 9">
    <name type="scientific">Nocardia brasiliensis (strain ATCC 700358 / HUJEG-1)</name>
    <dbReference type="NCBI Taxonomy" id="1133849"/>
    <lineage>
        <taxon>Bacteria</taxon>
        <taxon>Bacillati</taxon>
        <taxon>Actinomycetota</taxon>
        <taxon>Actinomycetes</taxon>
        <taxon>Mycobacteriales</taxon>
        <taxon>Nocardiaceae</taxon>
        <taxon>Nocardia</taxon>
    </lineage>
</organism>
<evidence type="ECO:0000313" key="9">
    <source>
        <dbReference type="Proteomes" id="UP000006304"/>
    </source>
</evidence>
<reference evidence="8 9" key="1">
    <citation type="journal article" date="2012" name="J. Bacteriol.">
        <title>Complete genome sequence of Nocardia brasiliensis HUJEG-1.</title>
        <authorList>
            <person name="Vera-Cabrera L."/>
            <person name="Ortiz-Lopez R."/>
            <person name="Elizondo-Gonzalez R."/>
            <person name="Perez-Maya A.A."/>
            <person name="Ocampo-Candiani J."/>
        </authorList>
    </citation>
    <scope>NUCLEOTIDE SEQUENCE [LARGE SCALE GENOMIC DNA]</scope>
    <source>
        <strain evidence="9">ATCC 700358</strain>
    </source>
</reference>
<keyword evidence="6" id="KW-0472">Membrane</keyword>
<keyword evidence="1" id="KW-0808">Transferase</keyword>
<evidence type="ECO:0000313" key="8">
    <source>
        <dbReference type="EMBL" id="AFU05602.1"/>
    </source>
</evidence>
<dbReference type="InterPro" id="IPR008271">
    <property type="entry name" value="Ser/Thr_kinase_AS"/>
</dbReference>
<dbReference type="PANTHER" id="PTHR43289:SF34">
    <property type="entry name" value="SERINE_THREONINE-PROTEIN KINASE YBDM-RELATED"/>
    <property type="match status" value="1"/>
</dbReference>
<dbReference type="SMART" id="SM00220">
    <property type="entry name" value="S_TKc"/>
    <property type="match status" value="1"/>
</dbReference>
<dbReference type="InterPro" id="IPR011009">
    <property type="entry name" value="Kinase-like_dom_sf"/>
</dbReference>
<keyword evidence="8" id="KW-0723">Serine/threonine-protein kinase</keyword>
<dbReference type="EMBL" id="CP003876">
    <property type="protein sequence ID" value="AFU05602.1"/>
    <property type="molecule type" value="Genomic_DNA"/>
</dbReference>
<dbReference type="eggNOG" id="COG0515">
    <property type="taxonomic scope" value="Bacteria"/>
</dbReference>
<evidence type="ECO:0000256" key="5">
    <source>
        <dbReference type="PROSITE-ProRule" id="PRU10141"/>
    </source>
</evidence>
<dbReference type="GO" id="GO:0004674">
    <property type="term" value="F:protein serine/threonine kinase activity"/>
    <property type="evidence" value="ECO:0007669"/>
    <property type="project" value="UniProtKB-KW"/>
</dbReference>
<keyword evidence="3 8" id="KW-0418">Kinase</keyword>
<dbReference type="PROSITE" id="PS00107">
    <property type="entry name" value="PROTEIN_KINASE_ATP"/>
    <property type="match status" value="1"/>
</dbReference>
<dbReference type="PROSITE" id="PS50011">
    <property type="entry name" value="PROTEIN_KINASE_DOM"/>
    <property type="match status" value="1"/>
</dbReference>
<evidence type="ECO:0000256" key="2">
    <source>
        <dbReference type="ARBA" id="ARBA00022741"/>
    </source>
</evidence>
<keyword evidence="6" id="KW-1133">Transmembrane helix</keyword>
<feature type="domain" description="Protein kinase" evidence="7">
    <location>
        <begin position="16"/>
        <end position="283"/>
    </location>
</feature>
<dbReference type="STRING" id="1133849.O3I_038275"/>
<evidence type="ECO:0000256" key="1">
    <source>
        <dbReference type="ARBA" id="ARBA00022679"/>
    </source>
</evidence>
<accession>K0F783</accession>
<keyword evidence="9" id="KW-1185">Reference proteome</keyword>
<dbReference type="PANTHER" id="PTHR43289">
    <property type="entry name" value="MITOGEN-ACTIVATED PROTEIN KINASE KINASE KINASE 20-RELATED"/>
    <property type="match status" value="1"/>
</dbReference>
<feature type="binding site" evidence="5">
    <location>
        <position position="44"/>
    </location>
    <ligand>
        <name>ATP</name>
        <dbReference type="ChEBI" id="CHEBI:30616"/>
    </ligand>
</feature>
<dbReference type="RefSeq" id="WP_014988450.1">
    <property type="nucleotide sequence ID" value="NC_018681.1"/>
</dbReference>
<dbReference type="KEGG" id="nbr:O3I_038275"/>
<gene>
    <name evidence="8" type="ORF">O3I_038275</name>
</gene>
<dbReference type="SUPFAM" id="SSF56112">
    <property type="entry name" value="Protein kinase-like (PK-like)"/>
    <property type="match status" value="1"/>
</dbReference>
<keyword evidence="6" id="KW-0812">Transmembrane</keyword>
<dbReference type="AlphaFoldDB" id="K0F783"/>
<evidence type="ECO:0000256" key="4">
    <source>
        <dbReference type="ARBA" id="ARBA00022840"/>
    </source>
</evidence>
<evidence type="ECO:0000256" key="6">
    <source>
        <dbReference type="SAM" id="Phobius"/>
    </source>
</evidence>
<dbReference type="HOGENOM" id="CLU_428181_0_0_11"/>
<dbReference type="GO" id="GO:0005524">
    <property type="term" value="F:ATP binding"/>
    <property type="evidence" value="ECO:0007669"/>
    <property type="project" value="UniProtKB-UniRule"/>
</dbReference>
<evidence type="ECO:0000259" key="7">
    <source>
        <dbReference type="PROSITE" id="PS50011"/>
    </source>
</evidence>
<proteinExistence type="predicted"/>
<dbReference type="Gene3D" id="1.10.510.10">
    <property type="entry name" value="Transferase(Phosphotransferase) domain 1"/>
    <property type="match status" value="1"/>
</dbReference>
<dbReference type="Gene3D" id="3.30.200.20">
    <property type="entry name" value="Phosphorylase Kinase, domain 1"/>
    <property type="match status" value="1"/>
</dbReference>
<dbReference type="InterPro" id="IPR017441">
    <property type="entry name" value="Protein_kinase_ATP_BS"/>
</dbReference>
<protein>
    <submittedName>
        <fullName evidence="8">Serine/threonine protein kinase</fullName>
    </submittedName>
</protein>
<keyword evidence="4 5" id="KW-0067">ATP-binding</keyword>
<evidence type="ECO:0000256" key="3">
    <source>
        <dbReference type="ARBA" id="ARBA00022777"/>
    </source>
</evidence>
<dbReference type="Proteomes" id="UP000006304">
    <property type="component" value="Chromosome"/>
</dbReference>
<dbReference type="PROSITE" id="PS00108">
    <property type="entry name" value="PROTEIN_KINASE_ST"/>
    <property type="match status" value="1"/>
</dbReference>
<dbReference type="CDD" id="cd14014">
    <property type="entry name" value="STKc_PknB_like"/>
    <property type="match status" value="1"/>
</dbReference>
<dbReference type="Pfam" id="PF00069">
    <property type="entry name" value="Pkinase"/>
    <property type="match status" value="1"/>
</dbReference>
<keyword evidence="2 5" id="KW-0547">Nucleotide-binding</keyword>
<sequence>MVTRLEPADPTQIGRYRLLGELGAGAMGRVLLGVGPDGRLVAIKQVHAHLVDEADFLPRFRREVQTSTRVSGAFTAAVVDFDVDSEMPWLASVFVPGVPLDKAVKEYGPLDTDQIRTLAVGLASALHAIHGVGLIHRDLKPANVILAEDGPRVIDFGIARAAEGRSELTGTGSIIGSPAFMSPEQAESMPLTPASDIFSLGAVLAMAAGGVSPFAGSSLPTTLYNIVHVDPDLTGLPAEVRALVEPCLAKDPQARPTPGQILDFLGGVRTGGALWPAAVHDAIRRQDAELSALRSDPEATQFTTVGAAAPPAQPGGDFDTRLGQLVAAARITDERRRRARLRIGALAGAVLLVVAVVAGAIAWGGDEESTAPQANSLGALNLTKLRAVDLCAAMKEPLVPALGDWTQKPLSTRWGACGAAAGGYQFNFDIARTEGFVETGATVDGAPVLRDTAAPDGTCGRALLPATTEPQFAVVARVQGAGSADKLCSVADEALTRFAPRLAGGGPKLPDVRRSLARLDPCALVDVDVAKLSIGRQLRGDADTLHSCKWAGGNTVAVRLERIAPPAETPKPIVIDLGGGNIVNIDEQELSAPACVRQAVYRPGREGTAEVVTVQVENPAMAAHPEFKCLAAQDILRNIMGNLPVVR</sequence>
<feature type="transmembrane region" description="Helical" evidence="6">
    <location>
        <begin position="343"/>
        <end position="363"/>
    </location>
</feature>
<name>K0F783_NOCB7</name>